<evidence type="ECO:0000313" key="2">
    <source>
        <dbReference type="Proteomes" id="UP001153269"/>
    </source>
</evidence>
<proteinExistence type="predicted"/>
<reference evidence="1" key="1">
    <citation type="submission" date="2020-03" db="EMBL/GenBank/DDBJ databases">
        <authorList>
            <person name="Weist P."/>
        </authorList>
    </citation>
    <scope>NUCLEOTIDE SEQUENCE</scope>
</reference>
<dbReference type="PANTHER" id="PTHR43053:SF6">
    <property type="entry name" value="SITS-BINDING PROTEIN"/>
    <property type="match status" value="1"/>
</dbReference>
<dbReference type="AlphaFoldDB" id="A0A9N7V1G1"/>
<dbReference type="EMBL" id="CADEAL010003161">
    <property type="protein sequence ID" value="CAB1443690.1"/>
    <property type="molecule type" value="Genomic_DNA"/>
</dbReference>
<keyword evidence="2" id="KW-1185">Reference proteome</keyword>
<sequence length="53" mass="5785">MTNVSWYGGASVRGQTWPINDQNATMQPFVVSDLKDNPSGFGSALERYFLGSS</sequence>
<comment type="caution">
    <text evidence="1">The sequence shown here is derived from an EMBL/GenBank/DDBJ whole genome shotgun (WGS) entry which is preliminary data.</text>
</comment>
<dbReference type="PANTHER" id="PTHR43053">
    <property type="entry name" value="GLYCOSIDASE FAMILY 31"/>
    <property type="match status" value="1"/>
</dbReference>
<dbReference type="Proteomes" id="UP001153269">
    <property type="component" value="Unassembled WGS sequence"/>
</dbReference>
<gene>
    <name evidence="1" type="ORF">PLEPLA_LOCUS31406</name>
</gene>
<accession>A0A9N7V1G1</accession>
<organism evidence="1 2">
    <name type="scientific">Pleuronectes platessa</name>
    <name type="common">European plaice</name>
    <dbReference type="NCBI Taxonomy" id="8262"/>
    <lineage>
        <taxon>Eukaryota</taxon>
        <taxon>Metazoa</taxon>
        <taxon>Chordata</taxon>
        <taxon>Craniata</taxon>
        <taxon>Vertebrata</taxon>
        <taxon>Euteleostomi</taxon>
        <taxon>Actinopterygii</taxon>
        <taxon>Neopterygii</taxon>
        <taxon>Teleostei</taxon>
        <taxon>Neoteleostei</taxon>
        <taxon>Acanthomorphata</taxon>
        <taxon>Carangaria</taxon>
        <taxon>Pleuronectiformes</taxon>
        <taxon>Pleuronectoidei</taxon>
        <taxon>Pleuronectidae</taxon>
        <taxon>Pleuronectes</taxon>
    </lineage>
</organism>
<feature type="non-terminal residue" evidence="1">
    <location>
        <position position="53"/>
    </location>
</feature>
<name>A0A9N7V1G1_PLEPL</name>
<evidence type="ECO:0000313" key="1">
    <source>
        <dbReference type="EMBL" id="CAB1443690.1"/>
    </source>
</evidence>
<dbReference type="InterPro" id="IPR050985">
    <property type="entry name" value="Alpha-glycosidase_related"/>
</dbReference>
<protein>
    <submittedName>
        <fullName evidence="1">Uncharacterized protein</fullName>
    </submittedName>
</protein>